<sequence length="58" mass="6843">MRVALHYVGYDGGRLKQGLYWFRQETLRTWRPCWLFVADSDQAIGLGWCGVLVIWRTP</sequence>
<dbReference type="AlphaFoldDB" id="A0A0F9D249"/>
<proteinExistence type="predicted"/>
<name>A0A0F9D249_9ZZZZ</name>
<gene>
    <name evidence="1" type="ORF">LCGC14_2331810</name>
</gene>
<organism evidence="1">
    <name type="scientific">marine sediment metagenome</name>
    <dbReference type="NCBI Taxonomy" id="412755"/>
    <lineage>
        <taxon>unclassified sequences</taxon>
        <taxon>metagenomes</taxon>
        <taxon>ecological metagenomes</taxon>
    </lineage>
</organism>
<protein>
    <submittedName>
        <fullName evidence="1">Uncharacterized protein</fullName>
    </submittedName>
</protein>
<accession>A0A0F9D249</accession>
<dbReference type="EMBL" id="LAZR01033536">
    <property type="protein sequence ID" value="KKL47811.1"/>
    <property type="molecule type" value="Genomic_DNA"/>
</dbReference>
<comment type="caution">
    <text evidence="1">The sequence shown here is derived from an EMBL/GenBank/DDBJ whole genome shotgun (WGS) entry which is preliminary data.</text>
</comment>
<evidence type="ECO:0000313" key="1">
    <source>
        <dbReference type="EMBL" id="KKL47811.1"/>
    </source>
</evidence>
<reference evidence="1" key="1">
    <citation type="journal article" date="2015" name="Nature">
        <title>Complex archaea that bridge the gap between prokaryotes and eukaryotes.</title>
        <authorList>
            <person name="Spang A."/>
            <person name="Saw J.H."/>
            <person name="Jorgensen S.L."/>
            <person name="Zaremba-Niedzwiedzka K."/>
            <person name="Martijn J."/>
            <person name="Lind A.E."/>
            <person name="van Eijk R."/>
            <person name="Schleper C."/>
            <person name="Guy L."/>
            <person name="Ettema T.J."/>
        </authorList>
    </citation>
    <scope>NUCLEOTIDE SEQUENCE</scope>
</reference>